<evidence type="ECO:0000256" key="4">
    <source>
        <dbReference type="ARBA" id="ARBA00022842"/>
    </source>
</evidence>
<keyword evidence="2" id="KW-0808">Transferase</keyword>
<keyword evidence="4" id="KW-0460">Magnesium</keyword>
<dbReference type="GO" id="GO:0043386">
    <property type="term" value="P:mycotoxin biosynthetic process"/>
    <property type="evidence" value="ECO:0007669"/>
    <property type="project" value="UniProtKB-ARBA"/>
</dbReference>
<dbReference type="Proteomes" id="UP000710440">
    <property type="component" value="Unassembled WGS sequence"/>
</dbReference>
<dbReference type="GO" id="GO:0008299">
    <property type="term" value="P:isoprenoid biosynthetic process"/>
    <property type="evidence" value="ECO:0007669"/>
    <property type="project" value="UniProtKB-KW"/>
</dbReference>
<name>A0A9P3BXA1_ASPVI</name>
<keyword evidence="5" id="KW-0414">Isoprene biosynthesis</keyword>
<dbReference type="PANTHER" id="PTHR12001">
    <property type="entry name" value="GERANYLGERANYL PYROPHOSPHATE SYNTHASE"/>
    <property type="match status" value="1"/>
</dbReference>
<proteinExistence type="predicted"/>
<evidence type="ECO:0000256" key="2">
    <source>
        <dbReference type="ARBA" id="ARBA00022679"/>
    </source>
</evidence>
<dbReference type="GO" id="GO:0046872">
    <property type="term" value="F:metal ion binding"/>
    <property type="evidence" value="ECO:0007669"/>
    <property type="project" value="UniProtKB-KW"/>
</dbReference>
<evidence type="ECO:0000313" key="6">
    <source>
        <dbReference type="EMBL" id="GIK02313.1"/>
    </source>
</evidence>
<dbReference type="EMBL" id="BOPL01000004">
    <property type="protein sequence ID" value="GIK02313.1"/>
    <property type="molecule type" value="Genomic_DNA"/>
</dbReference>
<dbReference type="RefSeq" id="XP_043125499.1">
    <property type="nucleotide sequence ID" value="XM_043269564.1"/>
</dbReference>
<dbReference type="GO" id="GO:0004659">
    <property type="term" value="F:prenyltransferase activity"/>
    <property type="evidence" value="ECO:0007669"/>
    <property type="project" value="InterPro"/>
</dbReference>
<dbReference type="Gene3D" id="1.10.600.10">
    <property type="entry name" value="Farnesyl Diphosphate Synthase"/>
    <property type="match status" value="1"/>
</dbReference>
<dbReference type="Pfam" id="PF00348">
    <property type="entry name" value="polyprenyl_synt"/>
    <property type="match status" value="1"/>
</dbReference>
<protein>
    <submittedName>
        <fullName evidence="6">Uncharacterized protein</fullName>
    </submittedName>
</protein>
<dbReference type="PANTHER" id="PTHR12001:SF72">
    <property type="entry name" value="THIJ_PFPI FAMILY PROTEIN (AFU_ORTHOLOGUE AFUA_3G01210)-RELATED"/>
    <property type="match status" value="1"/>
</dbReference>
<evidence type="ECO:0000256" key="5">
    <source>
        <dbReference type="ARBA" id="ARBA00023229"/>
    </source>
</evidence>
<organism evidence="6 7">
    <name type="scientific">Aspergillus viridinutans</name>
    <dbReference type="NCBI Taxonomy" id="75553"/>
    <lineage>
        <taxon>Eukaryota</taxon>
        <taxon>Fungi</taxon>
        <taxon>Dikarya</taxon>
        <taxon>Ascomycota</taxon>
        <taxon>Pezizomycotina</taxon>
        <taxon>Eurotiomycetes</taxon>
        <taxon>Eurotiomycetidae</taxon>
        <taxon>Eurotiales</taxon>
        <taxon>Aspergillaceae</taxon>
        <taxon>Aspergillus</taxon>
        <taxon>Aspergillus subgen. Fumigati</taxon>
    </lineage>
</organism>
<evidence type="ECO:0000313" key="7">
    <source>
        <dbReference type="Proteomes" id="UP000710440"/>
    </source>
</evidence>
<keyword evidence="7" id="KW-1185">Reference proteome</keyword>
<dbReference type="GO" id="GO:0046165">
    <property type="term" value="P:alcohol biosynthetic process"/>
    <property type="evidence" value="ECO:0007669"/>
    <property type="project" value="UniProtKB-ARBA"/>
</dbReference>
<keyword evidence="3" id="KW-0479">Metal-binding</keyword>
<dbReference type="SUPFAM" id="SSF48576">
    <property type="entry name" value="Terpenoid synthases"/>
    <property type="match status" value="1"/>
</dbReference>
<evidence type="ECO:0000256" key="3">
    <source>
        <dbReference type="ARBA" id="ARBA00022723"/>
    </source>
</evidence>
<gene>
    <name evidence="6" type="ORF">Aspvir_006362</name>
</gene>
<dbReference type="InterPro" id="IPR008949">
    <property type="entry name" value="Isoprenoid_synthase_dom_sf"/>
</dbReference>
<dbReference type="GeneID" id="66934344"/>
<comment type="caution">
    <text evidence="6">The sequence shown here is derived from an EMBL/GenBank/DDBJ whole genome shotgun (WGS) entry which is preliminary data.</text>
</comment>
<sequence length="141" mass="16209">MFKTPSRLSRASTTVAKKKPEICKKRIRVQTAKYVRVVKETRTIDSLNTWLKLNNPACLGIFIEEIQQLYVGQNYDLYWTHNMLCPSVSEYLKMVDLKAGGLFRILTRLTVAESPIRDDYQNLASVDYAKQKGFAEDLNEG</sequence>
<evidence type="ECO:0000256" key="1">
    <source>
        <dbReference type="ARBA" id="ARBA00005179"/>
    </source>
</evidence>
<comment type="pathway">
    <text evidence="1">Secondary metabolite biosynthesis.</text>
</comment>
<dbReference type="AlphaFoldDB" id="A0A9P3BXA1"/>
<dbReference type="OrthoDB" id="4884398at2759"/>
<reference evidence="6 7" key="1">
    <citation type="submission" date="2021-02" db="EMBL/GenBank/DDBJ databases">
        <title>Pan-genome distribution and transcriptional activeness of fungal secondary metabolism genes in Aspergillus section Fumigati.</title>
        <authorList>
            <person name="Takahashi H."/>
            <person name="Umemura M."/>
            <person name="Ninomiya A."/>
            <person name="Kusuya Y."/>
            <person name="Urayama S."/>
            <person name="Shimizu M."/>
            <person name="Watanabe A."/>
            <person name="Kamei K."/>
            <person name="Yaguchi T."/>
            <person name="Hagiwara D."/>
        </authorList>
    </citation>
    <scope>NUCLEOTIDE SEQUENCE [LARGE SCALE GENOMIC DNA]</scope>
    <source>
        <strain evidence="6 7">IFM 47045</strain>
    </source>
</reference>
<accession>A0A9P3BXA1</accession>
<dbReference type="InterPro" id="IPR000092">
    <property type="entry name" value="Polyprenyl_synt"/>
</dbReference>